<dbReference type="Proteomes" id="UP000813427">
    <property type="component" value="Unassembled WGS sequence"/>
</dbReference>
<proteinExistence type="inferred from homology"/>
<keyword evidence="4" id="KW-1185">Reference proteome</keyword>
<name>A0A8K0SAJ6_9HYPO</name>
<organism evidence="3 4">
    <name type="scientific">Fusarium tricinctum</name>
    <dbReference type="NCBI Taxonomy" id="61284"/>
    <lineage>
        <taxon>Eukaryota</taxon>
        <taxon>Fungi</taxon>
        <taxon>Dikarya</taxon>
        <taxon>Ascomycota</taxon>
        <taxon>Pezizomycotina</taxon>
        <taxon>Sordariomycetes</taxon>
        <taxon>Hypocreomycetidae</taxon>
        <taxon>Hypocreales</taxon>
        <taxon>Nectriaceae</taxon>
        <taxon>Fusarium</taxon>
        <taxon>Fusarium tricinctum species complex</taxon>
    </lineage>
</organism>
<evidence type="ECO:0000256" key="1">
    <source>
        <dbReference type="ARBA" id="ARBA00005564"/>
    </source>
</evidence>
<dbReference type="InterPro" id="IPR019405">
    <property type="entry name" value="Lactonase_7-beta_prop"/>
</dbReference>
<evidence type="ECO:0000256" key="2">
    <source>
        <dbReference type="SAM" id="SignalP"/>
    </source>
</evidence>
<dbReference type="PANTHER" id="PTHR30344:SF4">
    <property type="entry name" value="CYCLASE, PUTATIVE (AFU_ORTHOLOGUE AFUA_6G11580)-RELATED"/>
    <property type="match status" value="1"/>
</dbReference>
<dbReference type="EMBL" id="JAGPXF010000002">
    <property type="protein sequence ID" value="KAH7257888.1"/>
    <property type="molecule type" value="Genomic_DNA"/>
</dbReference>
<reference evidence="3" key="1">
    <citation type="journal article" date="2021" name="Nat. Commun.">
        <title>Genetic determinants of endophytism in the Arabidopsis root mycobiome.</title>
        <authorList>
            <person name="Mesny F."/>
            <person name="Miyauchi S."/>
            <person name="Thiergart T."/>
            <person name="Pickel B."/>
            <person name="Atanasova L."/>
            <person name="Karlsson M."/>
            <person name="Huettel B."/>
            <person name="Barry K.W."/>
            <person name="Haridas S."/>
            <person name="Chen C."/>
            <person name="Bauer D."/>
            <person name="Andreopoulos W."/>
            <person name="Pangilinan J."/>
            <person name="LaButti K."/>
            <person name="Riley R."/>
            <person name="Lipzen A."/>
            <person name="Clum A."/>
            <person name="Drula E."/>
            <person name="Henrissat B."/>
            <person name="Kohler A."/>
            <person name="Grigoriev I.V."/>
            <person name="Martin F.M."/>
            <person name="Hacquard S."/>
        </authorList>
    </citation>
    <scope>NUCLEOTIDE SEQUENCE</scope>
    <source>
        <strain evidence="3">MPI-SDFR-AT-0068</strain>
    </source>
</reference>
<keyword evidence="2" id="KW-0732">Signal</keyword>
<feature type="chain" id="PRO_5035453643" description="Carboxy-cis,cis-muconate cyclase" evidence="2">
    <location>
        <begin position="18"/>
        <end position="391"/>
    </location>
</feature>
<dbReference type="Gene3D" id="2.130.10.10">
    <property type="entry name" value="YVTN repeat-like/Quinoprotein amine dehydrogenase"/>
    <property type="match status" value="1"/>
</dbReference>
<sequence length="391" mass="42721">MVRSLLLVAGLLSTAHGRVHELIVGNFANNVLYTLSFDDKTYNLDLIANISVATKNSWISFNHDKTTLYGTDIIYTLAEENWTKPPVYVSHTINNSSSITVDKVLTGKEGCNGTSIYIVADMKPPYNVYGVDFWGAPGCGTVMSVNENGALDKTVQDYNFAPGSNVHGTALSPDSKFIYSADMGNNSIWTHPVDRRTGKLGKPVSRIDGPAEHSEPRHVAVHQQSGKALYTVTETTSQVAWYKLDRRTGIPQPQKKTYSLIPKGLDIKGYRGDEIAVSPSGKYLWATTRSRDVTKPGFLSVFKLDKKGAIVSQNFIRRTSSSGGAANAVTPMDKSDRFVALTDSADGFVQIWELTEDGDSAHVVAHISLKDKGNARYHSGCCANAVWLTSY</sequence>
<dbReference type="AlphaFoldDB" id="A0A8K0SAJ6"/>
<dbReference type="Pfam" id="PF10282">
    <property type="entry name" value="Lactonase"/>
    <property type="match status" value="1"/>
</dbReference>
<dbReference type="SUPFAM" id="SSF75011">
    <property type="entry name" value="3-carboxy-cis,cis-mucoante lactonizing enzyme"/>
    <property type="match status" value="1"/>
</dbReference>
<dbReference type="GO" id="GO:0017057">
    <property type="term" value="F:6-phosphogluconolactonase activity"/>
    <property type="evidence" value="ECO:0007669"/>
    <property type="project" value="TreeGrafter"/>
</dbReference>
<evidence type="ECO:0000313" key="3">
    <source>
        <dbReference type="EMBL" id="KAH7257888.1"/>
    </source>
</evidence>
<dbReference type="InterPro" id="IPR015943">
    <property type="entry name" value="WD40/YVTN_repeat-like_dom_sf"/>
</dbReference>
<comment type="caution">
    <text evidence="3">The sequence shown here is derived from an EMBL/GenBank/DDBJ whole genome shotgun (WGS) entry which is preliminary data.</text>
</comment>
<accession>A0A8K0SAJ6</accession>
<evidence type="ECO:0000313" key="4">
    <source>
        <dbReference type="Proteomes" id="UP000813427"/>
    </source>
</evidence>
<comment type="similarity">
    <text evidence="1">Belongs to the cycloisomerase 2 family.</text>
</comment>
<dbReference type="InterPro" id="IPR050282">
    <property type="entry name" value="Cycloisomerase_2"/>
</dbReference>
<dbReference type="PANTHER" id="PTHR30344">
    <property type="entry name" value="6-PHOSPHOGLUCONOLACTONASE-RELATED"/>
    <property type="match status" value="1"/>
</dbReference>
<evidence type="ECO:0008006" key="5">
    <source>
        <dbReference type="Google" id="ProtNLM"/>
    </source>
</evidence>
<gene>
    <name evidence="3" type="ORF">BKA59DRAFT_451926</name>
</gene>
<feature type="signal peptide" evidence="2">
    <location>
        <begin position="1"/>
        <end position="17"/>
    </location>
</feature>
<protein>
    <recommendedName>
        <fullName evidence="5">Carboxy-cis,cis-muconate cyclase</fullName>
    </recommendedName>
</protein>
<dbReference type="OrthoDB" id="1715191at2759"/>